<proteinExistence type="predicted"/>
<dbReference type="Proteomes" id="UP000597656">
    <property type="component" value="Unassembled WGS sequence"/>
</dbReference>
<sequence>MSVELQVRTATLAEMIGRGLSARLRLFCPPPVGNVHIDHIDVSGMPARCVQVGAAVHLRLGLDVYLVSRDEVLAGGVPPGSRTPADHAVLVLEIAVEGGELAVRCVGLETALPVDRLVARIGVVLLFDLGAALAALGTGTWGHARVETVEDVVAVRFDPHGPATRRVGDEDWCLFVDDASMGDLASRGIADALHARLTGPAVVPHWRPRHGRPNLDIDYSGKVDVPDPFTASVSGTLWCGLSFTTPPFDVLRTSVVYSVHVDLGPLAPGAVESAVEDGIAAALDPAALGGMRTGPTSFTLDRPLPRLGTPDGVRFWYGSLTATEAGMTIAGSVFLGAPARTDTLRVSNSGFGGPPELMVFCSQGATPDTGFVPPGPDAHAVARVLLGNCGRFGDVEFLTPGIAPYVTAPVPGAKEETCQLTVNLGPEAVFTEPIRMIVRTARGVRLIDLGVPSRPGPPGDDDVPGAVPELIYVDDCLHEQAPPQTLQDWQAWWEEQQQMVWGPGDWDTFVQGAQGFTTQLVTVGGLDGGEIVRLTTPTHRIEVTADGEGRAVLPAIVRADARGRATIQRLNRAPLTRLVESREARVFLRTAGPGQGLAPAGQAAPQVDLPGLAATYNVPGFTDAPVAIAEMTDGERLVVDLRGAAPRVAGTFAGPIGHVDLTTGRAVTTNGQEFSIVP</sequence>
<evidence type="ECO:0000313" key="1">
    <source>
        <dbReference type="EMBL" id="GGM90506.1"/>
    </source>
</evidence>
<evidence type="ECO:0000313" key="2">
    <source>
        <dbReference type="Proteomes" id="UP000597656"/>
    </source>
</evidence>
<gene>
    <name evidence="1" type="ORF">GCM10011609_29400</name>
</gene>
<protein>
    <submittedName>
        <fullName evidence="1">Uncharacterized protein</fullName>
    </submittedName>
</protein>
<organism evidence="1 2">
    <name type="scientific">Lentzea pudingi</name>
    <dbReference type="NCBI Taxonomy" id="1789439"/>
    <lineage>
        <taxon>Bacteria</taxon>
        <taxon>Bacillati</taxon>
        <taxon>Actinomycetota</taxon>
        <taxon>Actinomycetes</taxon>
        <taxon>Pseudonocardiales</taxon>
        <taxon>Pseudonocardiaceae</taxon>
        <taxon>Lentzea</taxon>
    </lineage>
</organism>
<reference evidence="2" key="1">
    <citation type="journal article" date="2019" name="Int. J. Syst. Evol. Microbiol.">
        <title>The Global Catalogue of Microorganisms (GCM) 10K type strain sequencing project: providing services to taxonomists for standard genome sequencing and annotation.</title>
        <authorList>
            <consortium name="The Broad Institute Genomics Platform"/>
            <consortium name="The Broad Institute Genome Sequencing Center for Infectious Disease"/>
            <person name="Wu L."/>
            <person name="Ma J."/>
        </authorList>
    </citation>
    <scope>NUCLEOTIDE SEQUENCE [LARGE SCALE GENOMIC DNA]</scope>
    <source>
        <strain evidence="2">CGMCC 4.7319</strain>
    </source>
</reference>
<name>A0ABQ2HUM6_9PSEU</name>
<dbReference type="RefSeq" id="WP_189155212.1">
    <property type="nucleotide sequence ID" value="NZ_BMNC01000003.1"/>
</dbReference>
<accession>A0ABQ2HUM6</accession>
<comment type="caution">
    <text evidence="1">The sequence shown here is derived from an EMBL/GenBank/DDBJ whole genome shotgun (WGS) entry which is preliminary data.</text>
</comment>
<keyword evidence="2" id="KW-1185">Reference proteome</keyword>
<dbReference type="EMBL" id="BMNC01000003">
    <property type="protein sequence ID" value="GGM90506.1"/>
    <property type="molecule type" value="Genomic_DNA"/>
</dbReference>